<dbReference type="PANTHER" id="PTHR35841">
    <property type="entry name" value="PHOSPHONATES-BINDING PERIPLASMIC PROTEIN"/>
    <property type="match status" value="1"/>
</dbReference>
<name>A0A0P1I5G3_9RHOB</name>
<sequence length="246" mass="26813">MIAMLGMYDMPALQSANDRFWALIRGNLGYGPDRLTRGADFWEVWQHPNLTFAQTCGMPYRTRLHGKVQLVGTPDYGLEGCPPGHYRSVFVARSNDPRDLRALSEGTFAYNEGLSQSGWAAPMVHLKARNQRPKAVLETGGHARSATAVADGRADYAALDALTWELLKAHSNLGESMREVGTTLPTPALPYITATGQDASNIARAVRAAIDDLTPQDRGLLHLCGLIDISADDYLAVPNPSQDHTI</sequence>
<dbReference type="RefSeq" id="WP_058280870.1">
    <property type="nucleotide sequence ID" value="NZ_CYUD01000003.1"/>
</dbReference>
<dbReference type="Proteomes" id="UP000051260">
    <property type="component" value="Unassembled WGS sequence"/>
</dbReference>
<dbReference type="OrthoDB" id="7353682at2"/>
<dbReference type="Gene3D" id="3.40.190.10">
    <property type="entry name" value="Periplasmic binding protein-like II"/>
    <property type="match status" value="1"/>
</dbReference>
<dbReference type="AlphaFoldDB" id="A0A0P1I5G3"/>
<dbReference type="STRING" id="1715692.RUE5091_01107"/>
<dbReference type="PANTHER" id="PTHR35841:SF1">
    <property type="entry name" value="PHOSPHONATES-BINDING PERIPLASMIC PROTEIN"/>
    <property type="match status" value="1"/>
</dbReference>
<keyword evidence="2" id="KW-1185">Reference proteome</keyword>
<gene>
    <name evidence="1" type="ORF">RUE5091_01107</name>
</gene>
<dbReference type="Pfam" id="PF12974">
    <property type="entry name" value="Phosphonate-bd"/>
    <property type="match status" value="1"/>
</dbReference>
<reference evidence="2" key="1">
    <citation type="submission" date="2015-09" db="EMBL/GenBank/DDBJ databases">
        <authorList>
            <person name="Rodrigo-Torres L."/>
            <person name="Arahal D.R."/>
        </authorList>
    </citation>
    <scope>NUCLEOTIDE SEQUENCE [LARGE SCALE GENOMIC DNA]</scope>
    <source>
        <strain evidence="2">CECT 5091</strain>
    </source>
</reference>
<evidence type="ECO:0000313" key="2">
    <source>
        <dbReference type="Proteomes" id="UP000051260"/>
    </source>
</evidence>
<accession>A0A0P1I5G3</accession>
<organism evidence="1 2">
    <name type="scientific">Ruegeria denitrificans</name>
    <dbReference type="NCBI Taxonomy" id="1715692"/>
    <lineage>
        <taxon>Bacteria</taxon>
        <taxon>Pseudomonadati</taxon>
        <taxon>Pseudomonadota</taxon>
        <taxon>Alphaproteobacteria</taxon>
        <taxon>Rhodobacterales</taxon>
        <taxon>Roseobacteraceae</taxon>
        <taxon>Ruegeria</taxon>
    </lineage>
</organism>
<proteinExistence type="predicted"/>
<protein>
    <submittedName>
        <fullName evidence="1">Phosphate/phosphite/phosphonate ABC transporters, periplasmic binding protein</fullName>
    </submittedName>
</protein>
<dbReference type="EMBL" id="CYUD01000003">
    <property type="protein sequence ID" value="CUJ91500.1"/>
    <property type="molecule type" value="Genomic_DNA"/>
</dbReference>
<dbReference type="SUPFAM" id="SSF53850">
    <property type="entry name" value="Periplasmic binding protein-like II"/>
    <property type="match status" value="1"/>
</dbReference>
<evidence type="ECO:0000313" key="1">
    <source>
        <dbReference type="EMBL" id="CUJ91500.1"/>
    </source>
</evidence>